<comment type="caution">
    <text evidence="4">The sequence shown here is derived from an EMBL/GenBank/DDBJ whole genome shotgun (WGS) entry which is preliminary data.</text>
</comment>
<accession>A0ABR2MDP2</accession>
<sequence>MLACVYVCVCIGEVIDGCTDLEFQRRGSGRSDTDSTLTFGGNVHLIGSQEEWDEKISQANKEDRLVVVNFSAAWCGPCRVIAPLYTELSLKYPPLLFLSVDVDDLMDLSSSWDIHATPTFFFLKHGQPKDKLVGANKPELQKKVLAFTESIQSSSF</sequence>
<dbReference type="InterPro" id="IPR036249">
    <property type="entry name" value="Thioredoxin-like_sf"/>
</dbReference>
<dbReference type="Gene3D" id="3.40.30.10">
    <property type="entry name" value="Glutaredoxin"/>
    <property type="match status" value="1"/>
</dbReference>
<name>A0ABR2MDP2_9ASPA</name>
<gene>
    <name evidence="4" type="ORF">KSP40_PGU004366</name>
</gene>
<dbReference type="EMBL" id="JBBWWR010000009">
    <property type="protein sequence ID" value="KAK8961987.1"/>
    <property type="molecule type" value="Genomic_DNA"/>
</dbReference>
<keyword evidence="1" id="KW-1015">Disulfide bond</keyword>
<dbReference type="CDD" id="cd02947">
    <property type="entry name" value="TRX_family"/>
    <property type="match status" value="1"/>
</dbReference>
<organism evidence="4 5">
    <name type="scientific">Platanthera guangdongensis</name>
    <dbReference type="NCBI Taxonomy" id="2320717"/>
    <lineage>
        <taxon>Eukaryota</taxon>
        <taxon>Viridiplantae</taxon>
        <taxon>Streptophyta</taxon>
        <taxon>Embryophyta</taxon>
        <taxon>Tracheophyta</taxon>
        <taxon>Spermatophyta</taxon>
        <taxon>Magnoliopsida</taxon>
        <taxon>Liliopsida</taxon>
        <taxon>Asparagales</taxon>
        <taxon>Orchidaceae</taxon>
        <taxon>Orchidoideae</taxon>
        <taxon>Orchideae</taxon>
        <taxon>Orchidinae</taxon>
        <taxon>Platanthera</taxon>
    </lineage>
</organism>
<dbReference type="InterPro" id="IPR017937">
    <property type="entry name" value="Thioredoxin_CS"/>
</dbReference>
<dbReference type="PROSITE" id="PS00194">
    <property type="entry name" value="THIOREDOXIN_1"/>
    <property type="match status" value="1"/>
</dbReference>
<dbReference type="SUPFAM" id="SSF52833">
    <property type="entry name" value="Thioredoxin-like"/>
    <property type="match status" value="1"/>
</dbReference>
<evidence type="ECO:0000313" key="5">
    <source>
        <dbReference type="Proteomes" id="UP001412067"/>
    </source>
</evidence>
<keyword evidence="5" id="KW-1185">Reference proteome</keyword>
<comment type="similarity">
    <text evidence="2">Belongs to the thioredoxin family. Plant F-type subfamily.</text>
</comment>
<dbReference type="PRINTS" id="PR00421">
    <property type="entry name" value="THIOREDOXIN"/>
</dbReference>
<feature type="domain" description="Thioredoxin" evidence="3">
    <location>
        <begin position="24"/>
        <end position="149"/>
    </location>
</feature>
<proteinExistence type="inferred from homology"/>
<dbReference type="InterPro" id="IPR013766">
    <property type="entry name" value="Thioredoxin_domain"/>
</dbReference>
<evidence type="ECO:0000256" key="1">
    <source>
        <dbReference type="ARBA" id="ARBA00023157"/>
    </source>
</evidence>
<evidence type="ECO:0000256" key="2">
    <source>
        <dbReference type="ARBA" id="ARBA00038337"/>
    </source>
</evidence>
<reference evidence="4 5" key="1">
    <citation type="journal article" date="2022" name="Nat. Plants">
        <title>Genomes of leafy and leafless Platanthera orchids illuminate the evolution of mycoheterotrophy.</title>
        <authorList>
            <person name="Li M.H."/>
            <person name="Liu K.W."/>
            <person name="Li Z."/>
            <person name="Lu H.C."/>
            <person name="Ye Q.L."/>
            <person name="Zhang D."/>
            <person name="Wang J.Y."/>
            <person name="Li Y.F."/>
            <person name="Zhong Z.M."/>
            <person name="Liu X."/>
            <person name="Yu X."/>
            <person name="Liu D.K."/>
            <person name="Tu X.D."/>
            <person name="Liu B."/>
            <person name="Hao Y."/>
            <person name="Liao X.Y."/>
            <person name="Jiang Y.T."/>
            <person name="Sun W.H."/>
            <person name="Chen J."/>
            <person name="Chen Y.Q."/>
            <person name="Ai Y."/>
            <person name="Zhai J.W."/>
            <person name="Wu S.S."/>
            <person name="Zhou Z."/>
            <person name="Hsiao Y.Y."/>
            <person name="Wu W.L."/>
            <person name="Chen Y.Y."/>
            <person name="Lin Y.F."/>
            <person name="Hsu J.L."/>
            <person name="Li C.Y."/>
            <person name="Wang Z.W."/>
            <person name="Zhao X."/>
            <person name="Zhong W.Y."/>
            <person name="Ma X.K."/>
            <person name="Ma L."/>
            <person name="Huang J."/>
            <person name="Chen G.Z."/>
            <person name="Huang M.Z."/>
            <person name="Huang L."/>
            <person name="Peng D.H."/>
            <person name="Luo Y.B."/>
            <person name="Zou S.Q."/>
            <person name="Chen S.P."/>
            <person name="Lan S."/>
            <person name="Tsai W.C."/>
            <person name="Van de Peer Y."/>
            <person name="Liu Z.J."/>
        </authorList>
    </citation>
    <scope>NUCLEOTIDE SEQUENCE [LARGE SCALE GENOMIC DNA]</scope>
    <source>
        <strain evidence="4">Lor288</strain>
    </source>
</reference>
<protein>
    <submittedName>
        <fullName evidence="4">Thioredoxin H4-1</fullName>
    </submittedName>
</protein>
<dbReference type="PROSITE" id="PS51352">
    <property type="entry name" value="THIOREDOXIN_2"/>
    <property type="match status" value="1"/>
</dbReference>
<dbReference type="Proteomes" id="UP001412067">
    <property type="component" value="Unassembled WGS sequence"/>
</dbReference>
<evidence type="ECO:0000313" key="4">
    <source>
        <dbReference type="EMBL" id="KAK8961987.1"/>
    </source>
</evidence>
<evidence type="ECO:0000259" key="3">
    <source>
        <dbReference type="PROSITE" id="PS51352"/>
    </source>
</evidence>
<dbReference type="Pfam" id="PF00085">
    <property type="entry name" value="Thioredoxin"/>
    <property type="match status" value="1"/>
</dbReference>
<dbReference type="PANTHER" id="PTHR46115">
    <property type="entry name" value="THIOREDOXIN-LIKE PROTEIN 1"/>
    <property type="match status" value="1"/>
</dbReference>